<dbReference type="EMBL" id="AAILSW010000024">
    <property type="protein sequence ID" value="ECF6074862.1"/>
    <property type="molecule type" value="Genomic_DNA"/>
</dbReference>
<organism evidence="1">
    <name type="scientific">Salmonella houtenae</name>
    <dbReference type="NCBI Taxonomy" id="59205"/>
    <lineage>
        <taxon>Bacteria</taxon>
        <taxon>Pseudomonadati</taxon>
        <taxon>Pseudomonadota</taxon>
        <taxon>Gammaproteobacteria</taxon>
        <taxon>Enterobacterales</taxon>
        <taxon>Enterobacteriaceae</taxon>
        <taxon>Salmonella</taxon>
    </lineage>
</organism>
<name>A0A5Y2SFF0_SALHO</name>
<protein>
    <submittedName>
        <fullName evidence="1">Uncharacterized protein</fullName>
    </submittedName>
</protein>
<gene>
    <name evidence="1" type="ORF">FNH47_12550</name>
</gene>
<accession>A0A5Y2SFF0</accession>
<dbReference type="AlphaFoldDB" id="A0A5Y2SFF0"/>
<reference evidence="1" key="1">
    <citation type="submission" date="2019-07" db="EMBL/GenBank/DDBJ databases">
        <authorList>
            <person name="Ashton P.M."/>
            <person name="Dallman T."/>
            <person name="Nair S."/>
            <person name="De Pinna E."/>
            <person name="Peters T."/>
            <person name="Grant K."/>
        </authorList>
    </citation>
    <scope>NUCLEOTIDE SEQUENCE [LARGE SCALE GENOMIC DNA]</scope>
    <source>
        <strain evidence="1">674345</strain>
    </source>
</reference>
<proteinExistence type="predicted"/>
<evidence type="ECO:0000313" key="1">
    <source>
        <dbReference type="EMBL" id="ECF6074862.1"/>
    </source>
</evidence>
<sequence>MEREKYNIFNEYYFIGESERNCWKCGRRITLFAFCLPSGFKKSEIGEFDNAEVIYLESDGTWLYYDDCILQEINSEKFISWSESSCFSAVSDLIEVAPRALSHMRHFAPTWGPKYSETVGYTYYANSCPHCGRLQGDFHIFSEPGGAFLPVTPKHASQIKLHKIDEPIFLNGGTCYTSYDFFEYMTRVS</sequence>
<comment type="caution">
    <text evidence="1">The sequence shown here is derived from an EMBL/GenBank/DDBJ whole genome shotgun (WGS) entry which is preliminary data.</text>
</comment>
<dbReference type="Proteomes" id="UP000839836">
    <property type="component" value="Unassembled WGS sequence"/>
</dbReference>